<organism evidence="2 3">
    <name type="scientific">Desulfurispira natronophila</name>
    <dbReference type="NCBI Taxonomy" id="682562"/>
    <lineage>
        <taxon>Bacteria</taxon>
        <taxon>Pseudomonadati</taxon>
        <taxon>Chrysiogenota</taxon>
        <taxon>Chrysiogenia</taxon>
        <taxon>Chrysiogenales</taxon>
        <taxon>Chrysiogenaceae</taxon>
        <taxon>Desulfurispira</taxon>
    </lineage>
</organism>
<feature type="transmembrane region" description="Helical" evidence="1">
    <location>
        <begin position="6"/>
        <end position="24"/>
    </location>
</feature>
<dbReference type="EMBL" id="JACHID010000009">
    <property type="protein sequence ID" value="MBB5022239.1"/>
    <property type="molecule type" value="Genomic_DNA"/>
</dbReference>
<evidence type="ECO:0000313" key="2">
    <source>
        <dbReference type="EMBL" id="MBB5022239.1"/>
    </source>
</evidence>
<feature type="transmembrane region" description="Helical" evidence="1">
    <location>
        <begin position="78"/>
        <end position="101"/>
    </location>
</feature>
<gene>
    <name evidence="2" type="ORF">HNR37_001571</name>
</gene>
<feature type="transmembrane region" description="Helical" evidence="1">
    <location>
        <begin position="148"/>
        <end position="170"/>
    </location>
</feature>
<evidence type="ECO:0008006" key="4">
    <source>
        <dbReference type="Google" id="ProtNLM"/>
    </source>
</evidence>
<evidence type="ECO:0000256" key="1">
    <source>
        <dbReference type="SAM" id="Phobius"/>
    </source>
</evidence>
<keyword evidence="1" id="KW-0812">Transmembrane</keyword>
<feature type="transmembrane region" description="Helical" evidence="1">
    <location>
        <begin position="36"/>
        <end position="58"/>
    </location>
</feature>
<protein>
    <recommendedName>
        <fullName evidence="4">Sulphur transport domain-containing protein</fullName>
    </recommendedName>
</protein>
<sequence length="175" mass="19063">MMTLFYGLITGIIFGALLQQAQVLRFEKQVGAMRLIDMTIVKFMLSTIIVGSVGIYLLSDLGVVSFDPRPLSLGLQVIGGLLFGIGWALIGYCPGTSLGALGEGRYHVIWPISGMLIGGLVFAFLYPLTQEYIRPIGNFGSISLPDLLGVSHWLVIVALAVGAFFLFRFFEKNNL</sequence>
<comment type="caution">
    <text evidence="2">The sequence shown here is derived from an EMBL/GenBank/DDBJ whole genome shotgun (WGS) entry which is preliminary data.</text>
</comment>
<keyword evidence="1" id="KW-0472">Membrane</keyword>
<keyword evidence="1" id="KW-1133">Transmembrane helix</keyword>
<accession>A0A7W7Y5E7</accession>
<feature type="transmembrane region" description="Helical" evidence="1">
    <location>
        <begin position="108"/>
        <end position="128"/>
    </location>
</feature>
<name>A0A7W7Y5E7_9BACT</name>
<reference evidence="2 3" key="1">
    <citation type="submission" date="2020-08" db="EMBL/GenBank/DDBJ databases">
        <title>Genomic Encyclopedia of Type Strains, Phase IV (KMG-IV): sequencing the most valuable type-strain genomes for metagenomic binning, comparative biology and taxonomic classification.</title>
        <authorList>
            <person name="Goeker M."/>
        </authorList>
    </citation>
    <scope>NUCLEOTIDE SEQUENCE [LARGE SCALE GENOMIC DNA]</scope>
    <source>
        <strain evidence="2 3">DSM 22071</strain>
    </source>
</reference>
<proteinExistence type="predicted"/>
<dbReference type="Proteomes" id="UP000528322">
    <property type="component" value="Unassembled WGS sequence"/>
</dbReference>
<dbReference type="Pfam" id="PF04143">
    <property type="entry name" value="Sulf_transp"/>
    <property type="match status" value="1"/>
</dbReference>
<keyword evidence="3" id="KW-1185">Reference proteome</keyword>
<dbReference type="InterPro" id="IPR007272">
    <property type="entry name" value="Sulf_transp_TsuA/YedE"/>
</dbReference>
<dbReference type="AlphaFoldDB" id="A0A7W7Y5E7"/>
<evidence type="ECO:0000313" key="3">
    <source>
        <dbReference type="Proteomes" id="UP000528322"/>
    </source>
</evidence>